<gene>
    <name evidence="1" type="ORF">V2W30_41090</name>
</gene>
<sequence>MRNLRDDRGSSPIQAAIIFPAVILICFLLIQGVLWAYARNIAYTAARSGVMAGRTYDASPADGQARAQQALDDLAGNVLRDSAISTAGSSNQTMRVHVSGRALTMLPGFHLTVNATVTGPIERFTVQGAK</sequence>
<keyword evidence="1" id="KW-0614">Plasmid</keyword>
<dbReference type="EMBL" id="CP146023">
    <property type="protein sequence ID" value="WWQ69562.1"/>
    <property type="molecule type" value="Genomic_DNA"/>
</dbReference>
<geneLocation type="plasmid" evidence="1 2">
    <name>p1</name>
</geneLocation>
<accession>A0ACD5AQV7</accession>
<dbReference type="Proteomes" id="UP001432251">
    <property type="component" value="Plasmid p1"/>
</dbReference>
<protein>
    <submittedName>
        <fullName evidence="1">TadE family protein</fullName>
    </submittedName>
</protein>
<organism evidence="1 2">
    <name type="scientific">Streptomyces citrinus</name>
    <dbReference type="NCBI Taxonomy" id="3118173"/>
    <lineage>
        <taxon>Bacteria</taxon>
        <taxon>Bacillati</taxon>
        <taxon>Actinomycetota</taxon>
        <taxon>Actinomycetes</taxon>
        <taxon>Kitasatosporales</taxon>
        <taxon>Streptomycetaceae</taxon>
        <taxon>Streptomyces</taxon>
    </lineage>
</organism>
<name>A0ACD5AQV7_9ACTN</name>
<keyword evidence="2" id="KW-1185">Reference proteome</keyword>
<evidence type="ECO:0000313" key="1">
    <source>
        <dbReference type="EMBL" id="WWQ69562.1"/>
    </source>
</evidence>
<proteinExistence type="predicted"/>
<reference evidence="1" key="1">
    <citation type="journal article" date="2025" name="Int. J. Syst. Evol. Microbiol.">
        <title>Streptomyces citrinus sp. nov., with yellow diffusible pigment.</title>
        <authorList>
            <person name="He Y."/>
            <person name="Yang E."/>
            <person name="Xu J."/>
            <person name="Sun Y."/>
            <person name="Sun L."/>
        </authorList>
    </citation>
    <scope>NUCLEOTIDE SEQUENCE</scope>
    <source>
        <strain evidence="1">Q6</strain>
    </source>
</reference>
<evidence type="ECO:0000313" key="2">
    <source>
        <dbReference type="Proteomes" id="UP001432251"/>
    </source>
</evidence>